<dbReference type="GO" id="GO:0016020">
    <property type="term" value="C:membrane"/>
    <property type="evidence" value="ECO:0007669"/>
    <property type="project" value="GOC"/>
</dbReference>
<accession>A0A2K8KMM8</accession>
<dbReference type="HAMAP" id="MF_00406">
    <property type="entry name" value="FabZ"/>
    <property type="match status" value="1"/>
</dbReference>
<dbReference type="Pfam" id="PF07977">
    <property type="entry name" value="FabA"/>
    <property type="match status" value="1"/>
</dbReference>
<organism evidence="10 11">
    <name type="scientific">Reinekea forsetii</name>
    <dbReference type="NCBI Taxonomy" id="1336806"/>
    <lineage>
        <taxon>Bacteria</taxon>
        <taxon>Pseudomonadati</taxon>
        <taxon>Pseudomonadota</taxon>
        <taxon>Gammaproteobacteria</taxon>
        <taxon>Oceanospirillales</taxon>
        <taxon>Saccharospirillaceae</taxon>
        <taxon>Reinekea</taxon>
    </lineage>
</organism>
<evidence type="ECO:0000256" key="9">
    <source>
        <dbReference type="HAMAP-Rule" id="MF_00406"/>
    </source>
</evidence>
<proteinExistence type="inferred from homology"/>
<keyword evidence="3 9" id="KW-0963">Cytoplasm</keyword>
<dbReference type="InterPro" id="IPR029069">
    <property type="entry name" value="HotDog_dom_sf"/>
</dbReference>
<dbReference type="NCBIfam" id="TIGR01750">
    <property type="entry name" value="fabZ"/>
    <property type="match status" value="1"/>
</dbReference>
<evidence type="ECO:0000256" key="6">
    <source>
        <dbReference type="ARBA" id="ARBA00023098"/>
    </source>
</evidence>
<dbReference type="EC" id="4.2.1.59" evidence="9"/>
<keyword evidence="11" id="KW-1185">Reference proteome</keyword>
<dbReference type="GO" id="GO:0019171">
    <property type="term" value="F:(3R)-hydroxyacyl-[acyl-carrier-protein] dehydratase activity"/>
    <property type="evidence" value="ECO:0007669"/>
    <property type="project" value="UniProtKB-EC"/>
</dbReference>
<dbReference type="GO" id="GO:0006633">
    <property type="term" value="P:fatty acid biosynthetic process"/>
    <property type="evidence" value="ECO:0007669"/>
    <property type="project" value="UniProtKB-UniRule"/>
</dbReference>
<dbReference type="KEGG" id="rfo:REIFOR_00946"/>
<keyword evidence="5 9" id="KW-0441">Lipid A biosynthesis</keyword>
<dbReference type="NCBIfam" id="NF000582">
    <property type="entry name" value="PRK00006.1"/>
    <property type="match status" value="1"/>
</dbReference>
<evidence type="ECO:0000256" key="5">
    <source>
        <dbReference type="ARBA" id="ARBA00022556"/>
    </source>
</evidence>
<name>A0A2K8KMM8_9GAMM</name>
<sequence>MTSAVTTPLESNIEMPMGIEQIKALLPHRYPFLLVDRVTAYEPGVSIRGFKNVSANEALFQGHFPDKAIFPGVLICEALAQLTAIYGFLTTGHRPADGYLYLFAGLDNVKFKRQVVPGDQLELVIEFVAERRGMYKVAGKAFVDGKLAASADILCAERQA</sequence>
<dbReference type="Gene3D" id="3.10.129.10">
    <property type="entry name" value="Hotdog Thioesterase"/>
    <property type="match status" value="1"/>
</dbReference>
<evidence type="ECO:0000313" key="10">
    <source>
        <dbReference type="EMBL" id="ATX76113.1"/>
    </source>
</evidence>
<evidence type="ECO:0000256" key="2">
    <source>
        <dbReference type="ARBA" id="ARBA00009174"/>
    </source>
</evidence>
<evidence type="ECO:0000256" key="7">
    <source>
        <dbReference type="ARBA" id="ARBA00023239"/>
    </source>
</evidence>
<evidence type="ECO:0000256" key="8">
    <source>
        <dbReference type="ARBA" id="ARBA00025049"/>
    </source>
</evidence>
<dbReference type="CDD" id="cd01288">
    <property type="entry name" value="FabZ"/>
    <property type="match status" value="1"/>
</dbReference>
<dbReference type="GO" id="GO:0005737">
    <property type="term" value="C:cytoplasm"/>
    <property type="evidence" value="ECO:0007669"/>
    <property type="project" value="UniProtKB-SubCell"/>
</dbReference>
<evidence type="ECO:0000256" key="1">
    <source>
        <dbReference type="ARBA" id="ARBA00004496"/>
    </source>
</evidence>
<comment type="subcellular location">
    <subcellularLocation>
        <location evidence="1 9">Cytoplasm</location>
    </subcellularLocation>
</comment>
<keyword evidence="6 9" id="KW-0443">Lipid metabolism</keyword>
<dbReference type="Proteomes" id="UP000229757">
    <property type="component" value="Chromosome"/>
</dbReference>
<dbReference type="InterPro" id="IPR013114">
    <property type="entry name" value="FabA_FabZ"/>
</dbReference>
<dbReference type="AlphaFoldDB" id="A0A2K8KMM8"/>
<dbReference type="InterPro" id="IPR010084">
    <property type="entry name" value="FabZ"/>
</dbReference>
<comment type="catalytic activity">
    <reaction evidence="9">
        <text>a (3R)-hydroxyacyl-[ACP] = a (2E)-enoyl-[ACP] + H2O</text>
        <dbReference type="Rhea" id="RHEA:13097"/>
        <dbReference type="Rhea" id="RHEA-COMP:9925"/>
        <dbReference type="Rhea" id="RHEA-COMP:9945"/>
        <dbReference type="ChEBI" id="CHEBI:15377"/>
        <dbReference type="ChEBI" id="CHEBI:78784"/>
        <dbReference type="ChEBI" id="CHEBI:78827"/>
        <dbReference type="EC" id="4.2.1.59"/>
    </reaction>
</comment>
<evidence type="ECO:0000256" key="3">
    <source>
        <dbReference type="ARBA" id="ARBA00022490"/>
    </source>
</evidence>
<keyword evidence="7 9" id="KW-0456">Lyase</keyword>
<protein>
    <recommendedName>
        <fullName evidence="9">3-hydroxyacyl-[acyl-carrier-protein] dehydratase FabZ</fullName>
        <ecNumber evidence="9">4.2.1.59</ecNumber>
    </recommendedName>
    <alternativeName>
        <fullName evidence="9">(3R)-hydroxymyristoyl-[acyl-carrier-protein] dehydratase</fullName>
        <shortName evidence="9">(3R)-hydroxymyristoyl-ACP dehydrase</shortName>
    </alternativeName>
    <alternativeName>
        <fullName evidence="9">Beta-hydroxyacyl-ACP dehydratase</fullName>
    </alternativeName>
</protein>
<dbReference type="PANTHER" id="PTHR30272:SF1">
    <property type="entry name" value="3-HYDROXYACYL-[ACYL-CARRIER-PROTEIN] DEHYDRATASE"/>
    <property type="match status" value="1"/>
</dbReference>
<gene>
    <name evidence="9" type="primary">fabZ</name>
    <name evidence="10" type="ORF">REIFOR_00946</name>
</gene>
<reference evidence="10 11" key="1">
    <citation type="journal article" date="2017" name="Environ. Microbiol.">
        <title>Genomic and physiological analyses of 'Reinekea forsetii' reveal a versatile opportunistic lifestyle during spring algae blooms.</title>
        <authorList>
            <person name="Avci B."/>
            <person name="Hahnke R.L."/>
            <person name="Chafee M."/>
            <person name="Fischer T."/>
            <person name="Gruber-Vodicka H."/>
            <person name="Tegetmeyer H.E."/>
            <person name="Harder J."/>
            <person name="Fuchs B.M."/>
            <person name="Amann R.I."/>
            <person name="Teeling H."/>
        </authorList>
    </citation>
    <scope>NUCLEOTIDE SEQUENCE [LARGE SCALE GENOMIC DNA]</scope>
    <source>
        <strain evidence="10 11">Hel1_31_D35</strain>
    </source>
</reference>
<dbReference type="SUPFAM" id="SSF54637">
    <property type="entry name" value="Thioesterase/thiol ester dehydrase-isomerase"/>
    <property type="match status" value="1"/>
</dbReference>
<evidence type="ECO:0000256" key="4">
    <source>
        <dbReference type="ARBA" id="ARBA00022516"/>
    </source>
</evidence>
<feature type="active site" evidence="9">
    <location>
        <position position="63"/>
    </location>
</feature>
<keyword evidence="4 9" id="KW-0444">Lipid biosynthesis</keyword>
<dbReference type="GO" id="GO:0009245">
    <property type="term" value="P:lipid A biosynthetic process"/>
    <property type="evidence" value="ECO:0007669"/>
    <property type="project" value="UniProtKB-UniRule"/>
</dbReference>
<comment type="similarity">
    <text evidence="2 9">Belongs to the thioester dehydratase family. FabZ subfamily.</text>
</comment>
<dbReference type="PANTHER" id="PTHR30272">
    <property type="entry name" value="3-HYDROXYACYL-[ACYL-CARRIER-PROTEIN] DEHYDRATASE"/>
    <property type="match status" value="1"/>
</dbReference>
<dbReference type="EMBL" id="CP011797">
    <property type="protein sequence ID" value="ATX76113.1"/>
    <property type="molecule type" value="Genomic_DNA"/>
</dbReference>
<dbReference type="FunFam" id="3.10.129.10:FF:000001">
    <property type="entry name" value="3-hydroxyacyl-[acyl-carrier-protein] dehydratase FabZ"/>
    <property type="match status" value="1"/>
</dbReference>
<evidence type="ECO:0000313" key="11">
    <source>
        <dbReference type="Proteomes" id="UP000229757"/>
    </source>
</evidence>
<comment type="function">
    <text evidence="8 9">Involved in unsaturated fatty acids biosynthesis. Catalyzes the dehydration of short chain beta-hydroxyacyl-ACPs and long chain saturated and unsaturated beta-hydroxyacyl-ACPs.</text>
</comment>